<dbReference type="Proteomes" id="UP000076584">
    <property type="component" value="Unassembled WGS sequence"/>
</dbReference>
<feature type="region of interest" description="Disordered" evidence="1">
    <location>
        <begin position="536"/>
        <end position="571"/>
    </location>
</feature>
<sequence length="1136" mass="126157">MRRRNSAKSSSTLARSKSTASVRSAIQRLEHIDPVTAERDAHIAATLSFTRAGLAPDPEMRAWVSRNHNRSAHMISWPEYPADHGRPRSERAPHDFEENGLRRQQSVRFVGQGSRSMRPHSQGNDNSSDAGTIRRRNILKDVGNLPVSQASGQIERPFVSTYTTNYVDSLPPVESFRPLDECGPQPASYRKLRTSRSMFASSNQAPTTEYYFDDSQTQSNTQPALRRQSMQDMKENRSVAKSTGLRTPKSTSFLRIRDVVGFAQTSSRQKNDLAVQDAGDSFRRDVEDQQYLKPRSSIFFSKTKKNQSSLSPRKSMRQFSSNAHTAGSASTQTVGKDASLRRKARKVSNSLKTKLKEIFRRSKKEELIAVANETEPADVVENQEGVETEQDDPYMDIIDSGLTDACSILQVPSRVPSLHNSCSAQRLRSRRGSIESIGSERKVSDEKSRVTSWTSSGANTLNSQSTWGGERDRQRLSVIKENGPHYSTSSFRRPSIDDHNPYELAPLSPSQLGDSARPGTSVDKDRVYSALMSRLNEAKQRQQQEDKLRQSSSGDWSLERHGSDHLSKPYNERSIEDIGEQNLSTIKCVLQDDDVFRDSQWNQAEQTVGGLENTDSDENEATSSSGSMVHYRQKSESWTDLAFHKAYPRPVTGDGQGYSPPRSYAKHHEDVTFAPKTLSTRSSAFFGSPTCHLFRTTSSYRRALQASIKESTPAPTELCSPTASSLDLDIIPTRRHPSLSKEDSRLAYSESIYSDEIRSPRSIPQLKSKPAGPVVPPRHPRHRAADMDLEKASSAGVCSSAAVEHDSNRTPLVSARRDTLNTRSTQLEYPTHMPTMPIDRTASIASSVEWKTWLSANASRTDVNLFNSRAQNLTEAQYSKPSMPGGLGHVREGAETGEQQSPVLYKPTCPKTIRLQTPLRTMSHNSRQASSASRVELGTETPVFMTPSRDENTAPWSDGRVTKHLCGIYGPPPIPPRSSLRTTPSMPLIQPRPSQINVSIKSADKKASKTRSLDSMPDFQSAEVSPGPKSRSPVKSLRRNGFQSSISSPGLTKACEERFGPLLTIKQSNGRSPRKRGGSLRRHLSDSSDYGIDDRSDATSLHEWKPQTGGGKQMLEDFLSSRHQVPMIGSESTAFL</sequence>
<feature type="compositionally biased region" description="Basic residues" evidence="1">
    <location>
        <begin position="1072"/>
        <end position="1082"/>
    </location>
</feature>
<feature type="compositionally biased region" description="Polar residues" evidence="1">
    <location>
        <begin position="214"/>
        <end position="231"/>
    </location>
</feature>
<gene>
    <name evidence="2" type="ORF">CI238_07001</name>
</gene>
<evidence type="ECO:0000313" key="2">
    <source>
        <dbReference type="EMBL" id="KZL83878.1"/>
    </source>
</evidence>
<accession>A0A161WH54</accession>
<feature type="compositionally biased region" description="Basic and acidic residues" evidence="1">
    <location>
        <begin position="557"/>
        <end position="571"/>
    </location>
</feature>
<feature type="compositionally biased region" description="Polar residues" evidence="1">
    <location>
        <begin position="450"/>
        <end position="467"/>
    </location>
</feature>
<evidence type="ECO:0000256" key="1">
    <source>
        <dbReference type="SAM" id="MobiDB-lite"/>
    </source>
</evidence>
<feature type="region of interest" description="Disordered" evidence="1">
    <location>
        <begin position="302"/>
        <end position="345"/>
    </location>
</feature>
<name>A0A161WH54_COLIC</name>
<feature type="compositionally biased region" description="Polar residues" evidence="1">
    <location>
        <begin position="102"/>
        <end position="130"/>
    </location>
</feature>
<feature type="compositionally biased region" description="Basic and acidic residues" evidence="1">
    <location>
        <begin position="536"/>
        <end position="549"/>
    </location>
</feature>
<feature type="region of interest" description="Disordered" evidence="1">
    <location>
        <begin position="606"/>
        <end position="631"/>
    </location>
</feature>
<feature type="region of interest" description="Disordered" evidence="1">
    <location>
        <begin position="1064"/>
        <end position="1113"/>
    </location>
</feature>
<feature type="region of interest" description="Disordered" evidence="1">
    <location>
        <begin position="210"/>
        <end position="246"/>
    </location>
</feature>
<proteinExistence type="predicted"/>
<dbReference type="EMBL" id="LFIW01001039">
    <property type="protein sequence ID" value="KZL83878.1"/>
    <property type="molecule type" value="Genomic_DNA"/>
</dbReference>
<feature type="compositionally biased region" description="Basic and acidic residues" evidence="1">
    <location>
        <begin position="81"/>
        <end position="101"/>
    </location>
</feature>
<evidence type="ECO:0000313" key="3">
    <source>
        <dbReference type="Proteomes" id="UP000076584"/>
    </source>
</evidence>
<protein>
    <submittedName>
        <fullName evidence="2">Uncharacterized protein</fullName>
    </submittedName>
</protein>
<reference evidence="2 3" key="1">
    <citation type="submission" date="2015-06" db="EMBL/GenBank/DDBJ databases">
        <title>Survival trade-offs in plant roots during colonization by closely related pathogenic and mutualistic fungi.</title>
        <authorList>
            <person name="Hacquard S."/>
            <person name="Kracher B."/>
            <person name="Hiruma K."/>
            <person name="Weinman A."/>
            <person name="Muench P."/>
            <person name="Garrido Oter R."/>
            <person name="Ver Loren van Themaat E."/>
            <person name="Dallerey J.-F."/>
            <person name="Damm U."/>
            <person name="Henrissat B."/>
            <person name="Lespinet O."/>
            <person name="Thon M."/>
            <person name="Kemen E."/>
            <person name="McHardy A.C."/>
            <person name="Schulze-Lefert P."/>
            <person name="O'Connell R.J."/>
        </authorList>
    </citation>
    <scope>NUCLEOTIDE SEQUENCE [LARGE SCALE GENOMIC DNA]</scope>
    <source>
        <strain evidence="2 3">MAFF 238704</strain>
    </source>
</reference>
<feature type="region of interest" description="Disordered" evidence="1">
    <location>
        <begin position="758"/>
        <end position="779"/>
    </location>
</feature>
<feature type="region of interest" description="Disordered" evidence="1">
    <location>
        <begin position="417"/>
        <end position="522"/>
    </location>
</feature>
<feature type="compositionally biased region" description="Polar residues" evidence="1">
    <location>
        <begin position="306"/>
        <end position="334"/>
    </location>
</feature>
<feature type="region of interest" description="Disordered" evidence="1">
    <location>
        <begin position="75"/>
        <end position="132"/>
    </location>
</feature>
<feature type="region of interest" description="Disordered" evidence="1">
    <location>
        <begin position="1"/>
        <end position="21"/>
    </location>
</feature>
<feature type="compositionally biased region" description="Basic and acidic residues" evidence="1">
    <location>
        <begin position="1092"/>
        <end position="1105"/>
    </location>
</feature>
<feature type="compositionally biased region" description="Basic and acidic residues" evidence="1">
    <location>
        <begin position="438"/>
        <end position="449"/>
    </location>
</feature>
<keyword evidence="3" id="KW-1185">Reference proteome</keyword>
<organism evidence="2 3">
    <name type="scientific">Colletotrichum incanum</name>
    <name type="common">Soybean anthracnose fungus</name>
    <dbReference type="NCBI Taxonomy" id="1573173"/>
    <lineage>
        <taxon>Eukaryota</taxon>
        <taxon>Fungi</taxon>
        <taxon>Dikarya</taxon>
        <taxon>Ascomycota</taxon>
        <taxon>Pezizomycotina</taxon>
        <taxon>Sordariomycetes</taxon>
        <taxon>Hypocreomycetidae</taxon>
        <taxon>Glomerellales</taxon>
        <taxon>Glomerellaceae</taxon>
        <taxon>Colletotrichum</taxon>
        <taxon>Colletotrichum spaethianum species complex</taxon>
    </lineage>
</organism>
<dbReference type="STRING" id="1573173.A0A161WH54"/>
<feature type="compositionally biased region" description="Polar residues" evidence="1">
    <location>
        <begin position="7"/>
        <end position="21"/>
    </location>
</feature>
<dbReference type="AlphaFoldDB" id="A0A161WH54"/>
<feature type="region of interest" description="Disordered" evidence="1">
    <location>
        <begin position="967"/>
        <end position="1049"/>
    </location>
</feature>
<comment type="caution">
    <text evidence="2">The sequence shown here is derived from an EMBL/GenBank/DDBJ whole genome shotgun (WGS) entry which is preliminary data.</text>
</comment>